<dbReference type="PROSITE" id="PS50014">
    <property type="entry name" value="BROMODOMAIN_2"/>
    <property type="match status" value="1"/>
</dbReference>
<evidence type="ECO:0000256" key="8">
    <source>
        <dbReference type="SAM" id="Coils"/>
    </source>
</evidence>
<name>A0A5P1EI36_ASPOF</name>
<dbReference type="Pfam" id="PF17035">
    <property type="entry name" value="BET"/>
    <property type="match status" value="1"/>
</dbReference>
<dbReference type="Gene3D" id="1.20.1270.220">
    <property type="match status" value="1"/>
</dbReference>
<feature type="domain" description="Bromo" evidence="9">
    <location>
        <begin position="135"/>
        <end position="207"/>
    </location>
</feature>
<dbReference type="SUPFAM" id="SSF47370">
    <property type="entry name" value="Bromodomain"/>
    <property type="match status" value="1"/>
</dbReference>
<proteinExistence type="predicted"/>
<dbReference type="EMBL" id="CM007387">
    <property type="protein sequence ID" value="ONK65536.1"/>
    <property type="molecule type" value="Genomic_DNA"/>
</dbReference>
<dbReference type="Pfam" id="PF00439">
    <property type="entry name" value="Bromodomain"/>
    <property type="match status" value="1"/>
</dbReference>
<sequence>MPQKIIIKKRLKGELAQVRSKIENIGGDCERLLVNEFSSTVKNRVALREPCHNYENQDSMSRKRKSSEESKQQMDVCNFFYNDEDFSGEKSEAVSTVTGSFEVESPRRLHGENGKGQKMDICKIKQCGSVLMALMNHQSGWVFNQPVDPVKLKIPDYFSIIKKPMDLGTIKHRLERKHYSSTHHFAEDVRLTFSNAMRYNPPYNAVHMMAKDLCKIFNAKWKSLEFKWRKEPHQSVRKIPKKEAITSKQVLQRVPSCNTSSLACKSLTVADKLKLQNSLAKISTRNIPLQLLKFLQKSCLLDQNEERISVDIYAFDDETLWELHQILKNYGDAGCTESAGLVMNSKGQVEGCYKDVDSVRSSGTKSLLRCSTISTLDGDNISGVQGYSGNCNAVDRLGTAIVDLDDAHTSDHSSPVAATPHKEVEFPCTEQSSPTRALRAVMLKRRFADTILKAQQRTLLNHGEKVDPAKVQREREKLEKKQQEEKARIEAQVRATEAAAQLKAETELKMQREREREEARLALQKMQKTVDIDENFQIFKDLDNLGYSQPVHLDLLDEMPKNFMDAVEQQCALANPLAQLGLFMKEDDLDEEVGNWFSSTGDGRVEEGEIGSS</sequence>
<dbReference type="InterPro" id="IPR052442">
    <property type="entry name" value="Env_Response_Regulator"/>
</dbReference>
<dbReference type="AlphaFoldDB" id="A0A5P1EI36"/>
<dbReference type="InterPro" id="IPR038336">
    <property type="entry name" value="NET_sf"/>
</dbReference>
<feature type="coiled-coil region" evidence="8">
    <location>
        <begin position="475"/>
        <end position="529"/>
    </location>
</feature>
<keyword evidence="5" id="KW-0804">Transcription</keyword>
<dbReference type="InterPro" id="IPR036427">
    <property type="entry name" value="Bromodomain-like_sf"/>
</dbReference>
<evidence type="ECO:0000256" key="7">
    <source>
        <dbReference type="PROSITE-ProRule" id="PRU00035"/>
    </source>
</evidence>
<keyword evidence="12" id="KW-1185">Reference proteome</keyword>
<dbReference type="InterPro" id="IPR037377">
    <property type="entry name" value="GTE_bromo"/>
</dbReference>
<evidence type="ECO:0000313" key="12">
    <source>
        <dbReference type="Proteomes" id="UP000243459"/>
    </source>
</evidence>
<feature type="domain" description="NET" evidence="10">
    <location>
        <begin position="257"/>
        <end position="338"/>
    </location>
</feature>
<dbReference type="OMA" id="WELNPPG"/>
<dbReference type="InterPro" id="IPR027353">
    <property type="entry name" value="NET_dom"/>
</dbReference>
<dbReference type="PANTHER" id="PTHR46136:SF19">
    <property type="entry name" value="TRANSCRIPTION FACTOR GTE12"/>
    <property type="match status" value="1"/>
</dbReference>
<evidence type="ECO:0000256" key="3">
    <source>
        <dbReference type="ARBA" id="ARBA00023054"/>
    </source>
</evidence>
<dbReference type="PROSITE" id="PS51525">
    <property type="entry name" value="NET"/>
    <property type="match status" value="1"/>
</dbReference>
<comment type="subcellular location">
    <subcellularLocation>
        <location evidence="1">Nucleus</location>
    </subcellularLocation>
</comment>
<evidence type="ECO:0000259" key="9">
    <source>
        <dbReference type="PROSITE" id="PS50014"/>
    </source>
</evidence>
<dbReference type="PRINTS" id="PR00503">
    <property type="entry name" value="BROMODOMAIN"/>
</dbReference>
<organism evidence="11 12">
    <name type="scientific">Asparagus officinalis</name>
    <name type="common">Garden asparagus</name>
    <dbReference type="NCBI Taxonomy" id="4686"/>
    <lineage>
        <taxon>Eukaryota</taxon>
        <taxon>Viridiplantae</taxon>
        <taxon>Streptophyta</taxon>
        <taxon>Embryophyta</taxon>
        <taxon>Tracheophyta</taxon>
        <taxon>Spermatophyta</taxon>
        <taxon>Magnoliopsida</taxon>
        <taxon>Liliopsida</taxon>
        <taxon>Asparagales</taxon>
        <taxon>Asparagaceae</taxon>
        <taxon>Asparagoideae</taxon>
        <taxon>Asparagus</taxon>
    </lineage>
</organism>
<evidence type="ECO:0000256" key="6">
    <source>
        <dbReference type="ARBA" id="ARBA00023242"/>
    </source>
</evidence>
<evidence type="ECO:0000256" key="2">
    <source>
        <dbReference type="ARBA" id="ARBA00023015"/>
    </source>
</evidence>
<evidence type="ECO:0000256" key="5">
    <source>
        <dbReference type="ARBA" id="ARBA00023163"/>
    </source>
</evidence>
<keyword evidence="2" id="KW-0805">Transcription regulation</keyword>
<keyword evidence="3 8" id="KW-0175">Coiled coil</keyword>
<gene>
    <name evidence="11" type="ORF">A4U43_C07F38110</name>
</gene>
<dbReference type="Proteomes" id="UP000243459">
    <property type="component" value="Chromosome 7"/>
</dbReference>
<dbReference type="Gramene" id="ONK65536">
    <property type="protein sequence ID" value="ONK65536"/>
    <property type="gene ID" value="A4U43_C07F38110"/>
</dbReference>
<keyword evidence="6" id="KW-0539">Nucleus</keyword>
<dbReference type="GO" id="GO:0005634">
    <property type="term" value="C:nucleus"/>
    <property type="evidence" value="ECO:0007669"/>
    <property type="project" value="UniProtKB-SubCell"/>
</dbReference>
<protein>
    <recommendedName>
        <fullName evidence="13">Bromo domain-containing protein</fullName>
    </recommendedName>
</protein>
<dbReference type="CDD" id="cd05506">
    <property type="entry name" value="Bromo_plant1"/>
    <property type="match status" value="1"/>
</dbReference>
<accession>A0A5P1EI36</accession>
<dbReference type="SMART" id="SM00297">
    <property type="entry name" value="BROMO"/>
    <property type="match status" value="1"/>
</dbReference>
<reference evidence="12" key="1">
    <citation type="journal article" date="2017" name="Nat. Commun.">
        <title>The asparagus genome sheds light on the origin and evolution of a young Y chromosome.</title>
        <authorList>
            <person name="Harkess A."/>
            <person name="Zhou J."/>
            <person name="Xu C."/>
            <person name="Bowers J.E."/>
            <person name="Van der Hulst R."/>
            <person name="Ayyampalayam S."/>
            <person name="Mercati F."/>
            <person name="Riccardi P."/>
            <person name="McKain M.R."/>
            <person name="Kakrana A."/>
            <person name="Tang H."/>
            <person name="Ray J."/>
            <person name="Groenendijk J."/>
            <person name="Arikit S."/>
            <person name="Mathioni S.M."/>
            <person name="Nakano M."/>
            <person name="Shan H."/>
            <person name="Telgmann-Rauber A."/>
            <person name="Kanno A."/>
            <person name="Yue Z."/>
            <person name="Chen H."/>
            <person name="Li W."/>
            <person name="Chen Y."/>
            <person name="Xu X."/>
            <person name="Zhang Y."/>
            <person name="Luo S."/>
            <person name="Chen H."/>
            <person name="Gao J."/>
            <person name="Mao Z."/>
            <person name="Pires J.C."/>
            <person name="Luo M."/>
            <person name="Kudrna D."/>
            <person name="Wing R.A."/>
            <person name="Meyers B.C."/>
            <person name="Yi K."/>
            <person name="Kong H."/>
            <person name="Lavrijsen P."/>
            <person name="Sunseri F."/>
            <person name="Falavigna A."/>
            <person name="Ye Y."/>
            <person name="Leebens-Mack J.H."/>
            <person name="Chen G."/>
        </authorList>
    </citation>
    <scope>NUCLEOTIDE SEQUENCE [LARGE SCALE GENOMIC DNA]</scope>
    <source>
        <strain evidence="12">cv. DH0086</strain>
    </source>
</reference>
<dbReference type="InterPro" id="IPR001487">
    <property type="entry name" value="Bromodomain"/>
</dbReference>
<evidence type="ECO:0000313" key="11">
    <source>
        <dbReference type="EMBL" id="ONK65536.1"/>
    </source>
</evidence>
<evidence type="ECO:0000259" key="10">
    <source>
        <dbReference type="PROSITE" id="PS51525"/>
    </source>
</evidence>
<evidence type="ECO:0000256" key="1">
    <source>
        <dbReference type="ARBA" id="ARBA00004123"/>
    </source>
</evidence>
<keyword evidence="4 7" id="KW-0103">Bromodomain</keyword>
<evidence type="ECO:0008006" key="13">
    <source>
        <dbReference type="Google" id="ProtNLM"/>
    </source>
</evidence>
<dbReference type="OrthoDB" id="21449at2759"/>
<evidence type="ECO:0000256" key="4">
    <source>
        <dbReference type="ARBA" id="ARBA00023117"/>
    </source>
</evidence>
<dbReference type="PANTHER" id="PTHR46136">
    <property type="entry name" value="TRANSCRIPTION FACTOR GTE8"/>
    <property type="match status" value="1"/>
</dbReference>
<dbReference type="Gene3D" id="1.20.920.10">
    <property type="entry name" value="Bromodomain-like"/>
    <property type="match status" value="1"/>
</dbReference>